<keyword evidence="3" id="KW-1185">Reference proteome</keyword>
<proteinExistence type="predicted"/>
<dbReference type="Gene3D" id="3.40.710.10">
    <property type="entry name" value="DD-peptidase/beta-lactamase superfamily"/>
    <property type="match status" value="1"/>
</dbReference>
<reference evidence="2 3" key="1">
    <citation type="submission" date="2018-10" db="EMBL/GenBank/DDBJ databases">
        <title>Sequencing the genomes of 1000 actinobacteria strains.</title>
        <authorList>
            <person name="Klenk H.-P."/>
        </authorList>
    </citation>
    <scope>NUCLEOTIDE SEQUENCE [LARGE SCALE GENOMIC DNA]</scope>
    <source>
        <strain evidence="2 3">DSM 45175</strain>
    </source>
</reference>
<dbReference type="InterPro" id="IPR045155">
    <property type="entry name" value="Beta-lactam_cat"/>
</dbReference>
<feature type="domain" description="Beta-lactamase class A catalytic" evidence="1">
    <location>
        <begin position="175"/>
        <end position="389"/>
    </location>
</feature>
<dbReference type="Proteomes" id="UP000277671">
    <property type="component" value="Unassembled WGS sequence"/>
</dbReference>
<dbReference type="Pfam" id="PF13354">
    <property type="entry name" value="Beta-lactamase2"/>
    <property type="match status" value="1"/>
</dbReference>
<evidence type="ECO:0000313" key="3">
    <source>
        <dbReference type="Proteomes" id="UP000277671"/>
    </source>
</evidence>
<evidence type="ECO:0000313" key="2">
    <source>
        <dbReference type="EMBL" id="RKR91140.1"/>
    </source>
</evidence>
<sequence>MALAGLLFGRLAILVVTTLVAVAVMPAPARSGATGRPDDGVGVSDGSASASARTRLAWLATANAIFAVDAAERIVRYRGCDGDTGRVLDQGMLVSDGVASGRVTVGDVGYAYRVPLRGRTGGTVEISRPGREPEVLTGEVVTNPQPPVDRERGGKLLPLTERLRAIVAASPNPTGVAVRDLSGRYGDQQIGVNGTFRPKAASVIKLWILTELLREVDCGWQRLDDGVLVEPKDVVGGSGQLQYETFPQVVTLYRLARYMIIYSDNTAANVLINHLNGFVRVNALIDTMLLKQTALNRRMLDTAAAARGEENYLTADDVVSLLGAVWDGNLLSPVSRTLMISFMLEQTINTKIPAALPPGVPVAHKTGELPDASHDVGYLLIPHSEVAVAFVTSGPEATGAETVRQLARAVYDYLVPPAVTGFGPAPTPN</sequence>
<comment type="caution">
    <text evidence="2">The sequence shown here is derived from an EMBL/GenBank/DDBJ whole genome shotgun (WGS) entry which is preliminary data.</text>
</comment>
<dbReference type="PANTHER" id="PTHR35333:SF3">
    <property type="entry name" value="BETA-LACTAMASE-TYPE TRANSPEPTIDASE FOLD CONTAINING PROTEIN"/>
    <property type="match status" value="1"/>
</dbReference>
<dbReference type="GO" id="GO:0030655">
    <property type="term" value="P:beta-lactam antibiotic catabolic process"/>
    <property type="evidence" value="ECO:0007669"/>
    <property type="project" value="InterPro"/>
</dbReference>
<evidence type="ECO:0000259" key="1">
    <source>
        <dbReference type="Pfam" id="PF13354"/>
    </source>
</evidence>
<dbReference type="InterPro" id="IPR012338">
    <property type="entry name" value="Beta-lactam/transpept-like"/>
</dbReference>
<gene>
    <name evidence="2" type="ORF">BDK92_5531</name>
</gene>
<dbReference type="InterPro" id="IPR000871">
    <property type="entry name" value="Beta-lactam_class-A"/>
</dbReference>
<accession>A0A495JQ71</accession>
<dbReference type="PANTHER" id="PTHR35333">
    <property type="entry name" value="BETA-LACTAMASE"/>
    <property type="match status" value="1"/>
</dbReference>
<dbReference type="EMBL" id="RBKT01000001">
    <property type="protein sequence ID" value="RKR91140.1"/>
    <property type="molecule type" value="Genomic_DNA"/>
</dbReference>
<dbReference type="GO" id="GO:0046677">
    <property type="term" value="P:response to antibiotic"/>
    <property type="evidence" value="ECO:0007669"/>
    <property type="project" value="InterPro"/>
</dbReference>
<name>A0A495JQ71_9ACTN</name>
<organism evidence="2 3">
    <name type="scientific">Micromonospora pisi</name>
    <dbReference type="NCBI Taxonomy" id="589240"/>
    <lineage>
        <taxon>Bacteria</taxon>
        <taxon>Bacillati</taxon>
        <taxon>Actinomycetota</taxon>
        <taxon>Actinomycetes</taxon>
        <taxon>Micromonosporales</taxon>
        <taxon>Micromonosporaceae</taxon>
        <taxon>Micromonospora</taxon>
    </lineage>
</organism>
<dbReference type="GO" id="GO:0008800">
    <property type="term" value="F:beta-lactamase activity"/>
    <property type="evidence" value="ECO:0007669"/>
    <property type="project" value="InterPro"/>
</dbReference>
<protein>
    <submittedName>
        <fullName evidence="2">Beta-lactamase class A</fullName>
    </submittedName>
</protein>
<dbReference type="AlphaFoldDB" id="A0A495JQ71"/>
<dbReference type="SUPFAM" id="SSF56601">
    <property type="entry name" value="beta-lactamase/transpeptidase-like"/>
    <property type="match status" value="1"/>
</dbReference>